<organism evidence="4 5">
    <name type="scientific">Patulibacter medicamentivorans</name>
    <dbReference type="NCBI Taxonomy" id="1097667"/>
    <lineage>
        <taxon>Bacteria</taxon>
        <taxon>Bacillati</taxon>
        <taxon>Actinomycetota</taxon>
        <taxon>Thermoleophilia</taxon>
        <taxon>Solirubrobacterales</taxon>
        <taxon>Patulibacteraceae</taxon>
        <taxon>Patulibacter</taxon>
    </lineage>
</organism>
<dbReference type="PANTHER" id="PTHR36445">
    <property type="entry name" value="GTP CYCLOHYDROLASE MPTA"/>
    <property type="match status" value="1"/>
</dbReference>
<evidence type="ECO:0000313" key="4">
    <source>
        <dbReference type="EMBL" id="EHN09587.1"/>
    </source>
</evidence>
<dbReference type="Proteomes" id="UP000005143">
    <property type="component" value="Unassembled WGS sequence"/>
</dbReference>
<dbReference type="AlphaFoldDB" id="H0E9P3"/>
<comment type="caution">
    <text evidence="4">The sequence shown here is derived from an EMBL/GenBank/DDBJ whole genome shotgun (WGS) entry which is preliminary data.</text>
</comment>
<sequence>MPSTTTHSALDVQNQRPTVHVALSRVGVAGVEKLIRVGRPGEEVPYLATLETVVDLGPHQKGAHMSRFEEVVNGAMADVVVGGEPVLRAEDLARQVAVAIRDRQGARRAEVRITARYPEDRPAPVSGIPTQEIFTLHGIAVATDAGTRTVTGVTAQGMTACPCAQEHLRDSSTTRLRAAGFDDAQIEAILEAVPVATHNQRGLGTLYLGRINEDPTRRDATVDIDARAMVRVVEQSMSSEIYELMKRSDEGSVVEKAHRNPRFVEDCVREMLRGVVEGFGGLADEAFVLARQENLETIHQHDVVAERYGTLGELRAELVGGVEPSSHTSLREWLDAAGR</sequence>
<dbReference type="PANTHER" id="PTHR36445:SF1">
    <property type="entry name" value="GTP CYCLOHYDROLASE MPTA"/>
    <property type="match status" value="1"/>
</dbReference>
<gene>
    <name evidence="4" type="ORF">PAI11_35630</name>
</gene>
<dbReference type="InterPro" id="IPR022840">
    <property type="entry name" value="GTP_cyclohydrolase_MptA"/>
</dbReference>
<evidence type="ECO:0000256" key="2">
    <source>
        <dbReference type="ARBA" id="ARBA00022801"/>
    </source>
</evidence>
<evidence type="ECO:0000256" key="1">
    <source>
        <dbReference type="ARBA" id="ARBA00022723"/>
    </source>
</evidence>
<dbReference type="GO" id="GO:0046872">
    <property type="term" value="F:metal ion binding"/>
    <property type="evidence" value="ECO:0007669"/>
    <property type="project" value="UniProtKB-KW"/>
</dbReference>
<dbReference type="PATRIC" id="fig|1097667.3.peg.3534"/>
<proteinExistence type="inferred from homology"/>
<dbReference type="NCBIfam" id="TIGR00294">
    <property type="entry name" value="GTP cyclohydrolase MptA"/>
    <property type="match status" value="1"/>
</dbReference>
<dbReference type="GO" id="GO:0003934">
    <property type="term" value="F:GTP cyclohydrolase I activity"/>
    <property type="evidence" value="ECO:0007669"/>
    <property type="project" value="UniProtKB-EC"/>
</dbReference>
<dbReference type="EMBL" id="AGUD01000266">
    <property type="protein sequence ID" value="EHN09587.1"/>
    <property type="molecule type" value="Genomic_DNA"/>
</dbReference>
<dbReference type="EC" id="3.5.4.16" evidence="4"/>
<dbReference type="HAMAP" id="MF_01527_A">
    <property type="entry name" value="GTP_cyclohydrol_A"/>
    <property type="match status" value="1"/>
</dbReference>
<keyword evidence="5" id="KW-1185">Reference proteome</keyword>
<name>H0E9P3_9ACTN</name>
<dbReference type="InterPro" id="IPR003801">
    <property type="entry name" value="GTP_cyclohydrolase_FolE2/MptA"/>
</dbReference>
<keyword evidence="3" id="KW-0408">Iron</keyword>
<keyword evidence="1" id="KW-0479">Metal-binding</keyword>
<accession>H0E9P3</accession>
<dbReference type="RefSeq" id="WP_007577773.1">
    <property type="nucleotide sequence ID" value="NZ_AGUD01000266.1"/>
</dbReference>
<dbReference type="Gene3D" id="3.10.270.10">
    <property type="entry name" value="Urate Oxidase"/>
    <property type="match status" value="1"/>
</dbReference>
<dbReference type="Pfam" id="PF02649">
    <property type="entry name" value="GCHY-1"/>
    <property type="match status" value="1"/>
</dbReference>
<reference evidence="4 5" key="1">
    <citation type="journal article" date="2013" name="Biodegradation">
        <title>Quantitative proteomic analysis of ibuprofen-degrading Patulibacter sp. strain I11.</title>
        <authorList>
            <person name="Almeida B."/>
            <person name="Kjeldal H."/>
            <person name="Lolas I."/>
            <person name="Knudsen A.D."/>
            <person name="Carvalho G."/>
            <person name="Nielsen K.L."/>
            <person name="Barreto Crespo M.T."/>
            <person name="Stensballe A."/>
            <person name="Nielsen J.L."/>
        </authorList>
    </citation>
    <scope>NUCLEOTIDE SEQUENCE [LARGE SCALE GENOMIC DNA]</scope>
    <source>
        <strain evidence="4 5">I11</strain>
    </source>
</reference>
<keyword evidence="2 4" id="KW-0378">Hydrolase</keyword>
<evidence type="ECO:0000256" key="3">
    <source>
        <dbReference type="ARBA" id="ARBA00023004"/>
    </source>
</evidence>
<evidence type="ECO:0000313" key="5">
    <source>
        <dbReference type="Proteomes" id="UP000005143"/>
    </source>
</evidence>
<protein>
    <submittedName>
        <fullName evidence="4">GTP cyclohydrolase I</fullName>
        <ecNumber evidence="4">3.5.4.16</ecNumber>
    </submittedName>
</protein>
<dbReference type="OrthoDB" id="9774824at2"/>